<name>A0A0P7BQS0_9HYPO</name>
<dbReference type="PANTHER" id="PTHR45033">
    <property type="match status" value="1"/>
</dbReference>
<dbReference type="Gene3D" id="3.90.180.10">
    <property type="entry name" value="Medium-chain alcohol dehydrogenases, catalytic domain"/>
    <property type="match status" value="2"/>
</dbReference>
<dbReference type="InterPro" id="IPR011032">
    <property type="entry name" value="GroES-like_sf"/>
</dbReference>
<accession>A0A0P7BQS0</accession>
<proteinExistence type="predicted"/>
<feature type="compositionally biased region" description="Basic and acidic residues" evidence="1">
    <location>
        <begin position="158"/>
        <end position="167"/>
    </location>
</feature>
<reference evidence="2 3" key="1">
    <citation type="submission" date="2015-09" db="EMBL/GenBank/DDBJ databases">
        <title>Draft genome of a European isolate of the apple canker pathogen Neonectria ditissima.</title>
        <authorList>
            <person name="Gomez-Cortecero A."/>
            <person name="Harrison R.J."/>
            <person name="Armitage A.D."/>
        </authorList>
    </citation>
    <scope>NUCLEOTIDE SEQUENCE [LARGE SCALE GENOMIC DNA]</scope>
    <source>
        <strain evidence="2 3">R09/05</strain>
    </source>
</reference>
<dbReference type="STRING" id="78410.A0A0P7BQS0"/>
<evidence type="ECO:0000256" key="1">
    <source>
        <dbReference type="SAM" id="MobiDB-lite"/>
    </source>
</evidence>
<comment type="caution">
    <text evidence="2">The sequence shown here is derived from an EMBL/GenBank/DDBJ whole genome shotgun (WGS) entry which is preliminary data.</text>
</comment>
<gene>
    <name evidence="2" type="ORF">AK830_g3142</name>
</gene>
<feature type="compositionally biased region" description="Basic and acidic residues" evidence="1">
    <location>
        <begin position="257"/>
        <end position="274"/>
    </location>
</feature>
<dbReference type="EMBL" id="LKCW01000033">
    <property type="protein sequence ID" value="KPM43414.1"/>
    <property type="molecule type" value="Genomic_DNA"/>
</dbReference>
<dbReference type="OrthoDB" id="3509362at2759"/>
<feature type="compositionally biased region" description="Basic and acidic residues" evidence="1">
    <location>
        <begin position="204"/>
        <end position="213"/>
    </location>
</feature>
<dbReference type="AlphaFoldDB" id="A0A0P7BQS0"/>
<sequence>MSGFIQSILPFGNRAPAMAVASVNKQWTTAQDGLDKLKFTEAEVPQPKDGEVLVKVLAVSLNYRDTEDGAGLGGPSAVLGHVRDRGGEQVVADQDGHAGHVHLQPEPPDGPGDGGGHGDGARAAAGWGADRVPVLRGGSAGGGAGLHDGRGGGVPADRVGDGVDVHQRHAAAGGGGGRNQAGGAGDGAAAGHGRGGGGGPPDRAGGRPADHHHVVVGRQAGAGQDGARGGRGHQLPDALGVAGPGAGGDAGRGGVHHLRDGRGAHAAQELREDEAAPPGARQLNVNVLALRRNVTLRGILNGPRDRFEEMVRFYEQHEIRPVVSRVFAMDEADKAFAFLHSGGHFGKVVIKVADK</sequence>
<dbReference type="SUPFAM" id="SSF50129">
    <property type="entry name" value="GroES-like"/>
    <property type="match status" value="1"/>
</dbReference>
<feature type="compositionally biased region" description="Gly residues" evidence="1">
    <location>
        <begin position="242"/>
        <end position="253"/>
    </location>
</feature>
<feature type="compositionally biased region" description="Low complexity" evidence="1">
    <location>
        <begin position="121"/>
        <end position="130"/>
    </location>
</feature>
<feature type="compositionally biased region" description="Gly residues" evidence="1">
    <location>
        <begin position="138"/>
        <end position="154"/>
    </location>
</feature>
<dbReference type="PANTHER" id="PTHR45033:SF1">
    <property type="entry name" value="OXIDOREDUCTASE (EUROFUNG)"/>
    <property type="match status" value="1"/>
</dbReference>
<dbReference type="Proteomes" id="UP000050424">
    <property type="component" value="Unassembled WGS sequence"/>
</dbReference>
<dbReference type="InterPro" id="IPR052711">
    <property type="entry name" value="Zinc_ADH-like"/>
</dbReference>
<organism evidence="2 3">
    <name type="scientific">Neonectria ditissima</name>
    <dbReference type="NCBI Taxonomy" id="78410"/>
    <lineage>
        <taxon>Eukaryota</taxon>
        <taxon>Fungi</taxon>
        <taxon>Dikarya</taxon>
        <taxon>Ascomycota</taxon>
        <taxon>Pezizomycotina</taxon>
        <taxon>Sordariomycetes</taxon>
        <taxon>Hypocreomycetidae</taxon>
        <taxon>Hypocreales</taxon>
        <taxon>Nectriaceae</taxon>
        <taxon>Neonectria</taxon>
    </lineage>
</organism>
<keyword evidence="3" id="KW-1185">Reference proteome</keyword>
<feature type="region of interest" description="Disordered" evidence="1">
    <location>
        <begin position="98"/>
        <end position="277"/>
    </location>
</feature>
<evidence type="ECO:0000313" key="3">
    <source>
        <dbReference type="Proteomes" id="UP000050424"/>
    </source>
</evidence>
<dbReference type="Pfam" id="PF13602">
    <property type="entry name" value="ADH_zinc_N_2"/>
    <property type="match status" value="1"/>
</dbReference>
<evidence type="ECO:0000313" key="2">
    <source>
        <dbReference type="EMBL" id="KPM43414.1"/>
    </source>
</evidence>
<protein>
    <recommendedName>
        <fullName evidence="4">Enoyl reductase (ER) domain-containing protein</fullName>
    </recommendedName>
</protein>
<feature type="compositionally biased region" description="Gly residues" evidence="1">
    <location>
        <begin position="172"/>
        <end position="200"/>
    </location>
</feature>
<evidence type="ECO:0008006" key="4">
    <source>
        <dbReference type="Google" id="ProtNLM"/>
    </source>
</evidence>